<dbReference type="EMBL" id="RXHI01000022">
    <property type="protein sequence ID" value="RUA22184.1"/>
    <property type="molecule type" value="Genomic_DNA"/>
</dbReference>
<organism evidence="2">
    <name type="scientific">Billgrantia gudaonensis</name>
    <dbReference type="NCBI Taxonomy" id="376427"/>
    <lineage>
        <taxon>Bacteria</taxon>
        <taxon>Pseudomonadati</taxon>
        <taxon>Pseudomonadota</taxon>
        <taxon>Gammaproteobacteria</taxon>
        <taxon>Oceanospirillales</taxon>
        <taxon>Halomonadaceae</taxon>
        <taxon>Billgrantia</taxon>
    </lineage>
</organism>
<evidence type="ECO:0000256" key="1">
    <source>
        <dbReference type="SAM" id="MobiDB-lite"/>
    </source>
</evidence>
<sequence>MRDSDDSRQSAETEPLAAEAPPPRSSRVQLLVALSGGEEDLALVRAATGWRNATACAGGQCMWTTAKPPRRRLRLEQAFAWPHALAARRG</sequence>
<evidence type="ECO:0000313" key="2">
    <source>
        <dbReference type="EMBL" id="RUA22184.1"/>
    </source>
</evidence>
<reference evidence="2" key="1">
    <citation type="submission" date="2018-12" db="EMBL/GenBank/DDBJ databases">
        <authorList>
            <person name="Jadhav K."/>
            <person name="Kushwaha B."/>
            <person name="Jadhav I."/>
        </authorList>
    </citation>
    <scope>NUCLEOTIDE SEQUENCE [LARGE SCALE GENOMIC DNA]</scope>
    <source>
        <strain evidence="2">SBS 10</strain>
    </source>
</reference>
<comment type="caution">
    <text evidence="2">The sequence shown here is derived from an EMBL/GenBank/DDBJ whole genome shotgun (WGS) entry which is preliminary data.</text>
</comment>
<feature type="region of interest" description="Disordered" evidence="1">
    <location>
        <begin position="1"/>
        <end position="25"/>
    </location>
</feature>
<gene>
    <name evidence="2" type="ORF">DSL92_07230</name>
</gene>
<accession>A0A432JGV5</accession>
<feature type="compositionally biased region" description="Basic and acidic residues" evidence="1">
    <location>
        <begin position="1"/>
        <end position="11"/>
    </location>
</feature>
<name>A0A432JGV5_9GAMM</name>
<dbReference type="AlphaFoldDB" id="A0A432JGV5"/>
<protein>
    <submittedName>
        <fullName evidence="2">Uncharacterized protein</fullName>
    </submittedName>
</protein>
<proteinExistence type="predicted"/>